<sequence>MGTRGYWFYHHKGWYYVYFSRLDSYPQGLGIQVASQIPVGDPENYQNWLKALRESLDKDLETAKEKGILENKDINPMYTQTAPTNDLWIEWMYELDLDREIFLVDSHPLFDLRNMPSTPELFVECIGFDSYGHRACSASTPIQHIYNWMSPPPTVEDGAIQRFLTIGERSELPFEKLLSITGVGPIEKCEAVHIAFYEVIVGQMMRDWEVHHFLRVLESFPDRSHLSADHISIGMNMVNATVGGNRFDVQTTGADYDLMWLSANICLHISTHLDDERNRKKNIIELVDAVVHHQREYPGDKYGILFSFFHCIIVKVNATGGFKCTTPLRFLPSFYASSPSTPGITAIARLAYHCSDLALDKSHATNSLPSDHVLNRVPEDVWRTVAENLGSRDLHNLLSINLPLLRPVVRSILRYPHLGDHRLTGVIRRIDGSETWVPDSDSSTPNPVLISHTFSTVIQGSSGPTLTLGIRNNYTHCHLIPIRNDATGPHAIYYTIGSK</sequence>
<protein>
    <recommendedName>
        <fullName evidence="3">F-box domain-containing protein</fullName>
    </recommendedName>
</protein>
<evidence type="ECO:0000313" key="2">
    <source>
        <dbReference type="Proteomes" id="UP001215280"/>
    </source>
</evidence>
<evidence type="ECO:0000313" key="1">
    <source>
        <dbReference type="EMBL" id="KAJ7726276.1"/>
    </source>
</evidence>
<proteinExistence type="predicted"/>
<comment type="caution">
    <text evidence="1">The sequence shown here is derived from an EMBL/GenBank/DDBJ whole genome shotgun (WGS) entry which is preliminary data.</text>
</comment>
<name>A0AAD7HR30_9AGAR</name>
<accession>A0AAD7HR30</accession>
<dbReference type="AlphaFoldDB" id="A0AAD7HR30"/>
<evidence type="ECO:0008006" key="3">
    <source>
        <dbReference type="Google" id="ProtNLM"/>
    </source>
</evidence>
<dbReference type="EMBL" id="JARJLG010000221">
    <property type="protein sequence ID" value="KAJ7726276.1"/>
    <property type="molecule type" value="Genomic_DNA"/>
</dbReference>
<gene>
    <name evidence="1" type="ORF">DFH07DRAFT_896622</name>
</gene>
<organism evidence="1 2">
    <name type="scientific">Mycena maculata</name>
    <dbReference type="NCBI Taxonomy" id="230809"/>
    <lineage>
        <taxon>Eukaryota</taxon>
        <taxon>Fungi</taxon>
        <taxon>Dikarya</taxon>
        <taxon>Basidiomycota</taxon>
        <taxon>Agaricomycotina</taxon>
        <taxon>Agaricomycetes</taxon>
        <taxon>Agaricomycetidae</taxon>
        <taxon>Agaricales</taxon>
        <taxon>Marasmiineae</taxon>
        <taxon>Mycenaceae</taxon>
        <taxon>Mycena</taxon>
    </lineage>
</organism>
<reference evidence="1" key="1">
    <citation type="submission" date="2023-03" db="EMBL/GenBank/DDBJ databases">
        <title>Massive genome expansion in bonnet fungi (Mycena s.s.) driven by repeated elements and novel gene families across ecological guilds.</title>
        <authorList>
            <consortium name="Lawrence Berkeley National Laboratory"/>
            <person name="Harder C.B."/>
            <person name="Miyauchi S."/>
            <person name="Viragh M."/>
            <person name="Kuo A."/>
            <person name="Thoen E."/>
            <person name="Andreopoulos B."/>
            <person name="Lu D."/>
            <person name="Skrede I."/>
            <person name="Drula E."/>
            <person name="Henrissat B."/>
            <person name="Morin E."/>
            <person name="Kohler A."/>
            <person name="Barry K."/>
            <person name="LaButti K."/>
            <person name="Morin E."/>
            <person name="Salamov A."/>
            <person name="Lipzen A."/>
            <person name="Mereny Z."/>
            <person name="Hegedus B."/>
            <person name="Baldrian P."/>
            <person name="Stursova M."/>
            <person name="Weitz H."/>
            <person name="Taylor A."/>
            <person name="Grigoriev I.V."/>
            <person name="Nagy L.G."/>
            <person name="Martin F."/>
            <person name="Kauserud H."/>
        </authorList>
    </citation>
    <scope>NUCLEOTIDE SEQUENCE</scope>
    <source>
        <strain evidence="1">CBHHK188m</strain>
    </source>
</reference>
<keyword evidence="2" id="KW-1185">Reference proteome</keyword>
<dbReference type="Proteomes" id="UP001215280">
    <property type="component" value="Unassembled WGS sequence"/>
</dbReference>